<name>A0A199UZW1_ANACO</name>
<keyword evidence="2" id="KW-0808">Transferase</keyword>
<dbReference type="Proteomes" id="UP000092600">
    <property type="component" value="Unassembled WGS sequence"/>
</dbReference>
<dbReference type="PANTHER" id="PTHR31061:SF24">
    <property type="entry name" value="LD22376P"/>
    <property type="match status" value="1"/>
</dbReference>
<dbReference type="AlphaFoldDB" id="A0A199UZW1"/>
<accession>A0A199UZW1</accession>
<keyword evidence="1" id="KW-0812">Transmembrane</keyword>
<feature type="transmembrane region" description="Helical" evidence="1">
    <location>
        <begin position="374"/>
        <end position="398"/>
    </location>
</feature>
<feature type="transmembrane region" description="Helical" evidence="1">
    <location>
        <begin position="316"/>
        <end position="337"/>
    </location>
</feature>
<reference evidence="2 3" key="1">
    <citation type="journal article" date="2016" name="DNA Res.">
        <title>The draft genome of MD-2 pineapple using hybrid error correction of long reads.</title>
        <authorList>
            <person name="Redwan R.M."/>
            <person name="Saidin A."/>
            <person name="Kumar S.V."/>
        </authorList>
    </citation>
    <scope>NUCLEOTIDE SEQUENCE [LARGE SCALE GENOMIC DNA]</scope>
    <source>
        <strain evidence="3">cv. MD2</strain>
        <tissue evidence="2">Leaf</tissue>
    </source>
</reference>
<organism evidence="2 3">
    <name type="scientific">Ananas comosus</name>
    <name type="common">Pineapple</name>
    <name type="synonym">Ananas ananas</name>
    <dbReference type="NCBI Taxonomy" id="4615"/>
    <lineage>
        <taxon>Eukaryota</taxon>
        <taxon>Viridiplantae</taxon>
        <taxon>Streptophyta</taxon>
        <taxon>Embryophyta</taxon>
        <taxon>Tracheophyta</taxon>
        <taxon>Spermatophyta</taxon>
        <taxon>Magnoliopsida</taxon>
        <taxon>Liliopsida</taxon>
        <taxon>Poales</taxon>
        <taxon>Bromeliaceae</taxon>
        <taxon>Bromelioideae</taxon>
        <taxon>Ananas</taxon>
    </lineage>
</organism>
<evidence type="ECO:0000313" key="2">
    <source>
        <dbReference type="EMBL" id="OAY70175.1"/>
    </source>
</evidence>
<keyword evidence="1" id="KW-0472">Membrane</keyword>
<evidence type="ECO:0000313" key="3">
    <source>
        <dbReference type="Proteomes" id="UP000092600"/>
    </source>
</evidence>
<dbReference type="PANTHER" id="PTHR31061">
    <property type="entry name" value="LD22376P"/>
    <property type="match status" value="1"/>
</dbReference>
<keyword evidence="1" id="KW-1133">Transmembrane helix</keyword>
<comment type="caution">
    <text evidence="2">The sequence shown here is derived from an EMBL/GenBank/DDBJ whole genome shotgun (WGS) entry which is preliminary data.</text>
</comment>
<dbReference type="STRING" id="4615.A0A199UZW1"/>
<feature type="transmembrane region" description="Helical" evidence="1">
    <location>
        <begin position="349"/>
        <end position="368"/>
    </location>
</feature>
<sequence>MGAYKLIVCGKGEGDGNGGDDRIKDLEFGKFGPEPSKPNAEFAARRRLLSLDVFRGITVAQIKGKIIHLYDTHILQLMILVDDAGAFIPSINHSPWDGVTLADFVMPFFLFIVGVSLALAYKRVPNKVLATKKAVLRALKLFVLGLVLQGGFFHGLRNLTYGVDISSIRVMGVLQRIAIAYLVAAICEIWLRGDGDVDCGHALLRRYRFQLLVGLIIMMTYTVLLYGLYVPDWEYEISVAGSAPRSFSVKCGVRGDTGPGCNVVGMVDRKILGLEHLYKRPVYQRTKQCSINSPRNGPLPSDAPSWCEAPFDPEGLLSSVMAIVTCLIGLQFGHVIVHMKDHRERIFQWMIPSFCLLAMAFSLDFFGLRMNKPLYSISYTCVTAGAAGLLFVGIYFLVDVYGYRRPAFAMEWMGVHALMIYILIACNILPFFIQGFYWGEPRNNLLTLIGIGA</sequence>
<feature type="transmembrane region" description="Helical" evidence="1">
    <location>
        <begin position="104"/>
        <end position="122"/>
    </location>
</feature>
<feature type="transmembrane region" description="Helical" evidence="1">
    <location>
        <begin position="173"/>
        <end position="191"/>
    </location>
</feature>
<gene>
    <name evidence="2" type="ORF">ACMD2_12630</name>
</gene>
<feature type="transmembrane region" description="Helical" evidence="1">
    <location>
        <begin position="211"/>
        <end position="229"/>
    </location>
</feature>
<proteinExistence type="predicted"/>
<feature type="transmembrane region" description="Helical" evidence="1">
    <location>
        <begin position="134"/>
        <end position="153"/>
    </location>
</feature>
<protein>
    <submittedName>
        <fullName evidence="2">Heparan-alpha-glucosaminide N-acetyltransferase</fullName>
    </submittedName>
</protein>
<evidence type="ECO:0000256" key="1">
    <source>
        <dbReference type="SAM" id="Phobius"/>
    </source>
</evidence>
<dbReference type="GO" id="GO:0016740">
    <property type="term" value="F:transferase activity"/>
    <property type="evidence" value="ECO:0007669"/>
    <property type="project" value="UniProtKB-KW"/>
</dbReference>
<feature type="transmembrane region" description="Helical" evidence="1">
    <location>
        <begin position="418"/>
        <end position="438"/>
    </location>
</feature>
<dbReference type="EMBL" id="LSRQ01004032">
    <property type="protein sequence ID" value="OAY70175.1"/>
    <property type="molecule type" value="Genomic_DNA"/>
</dbReference>